<name>A0A412ZE27_9FIRM</name>
<dbReference type="PANTHER" id="PTHR43649:SF29">
    <property type="entry name" value="OSMOPROTECTIVE COMPOUNDS-BINDING PROTEIN GGTB"/>
    <property type="match status" value="1"/>
</dbReference>
<dbReference type="PANTHER" id="PTHR43649">
    <property type="entry name" value="ARABINOSE-BINDING PROTEIN-RELATED"/>
    <property type="match status" value="1"/>
</dbReference>
<feature type="chain" id="PRO_5019220799" evidence="3">
    <location>
        <begin position="26"/>
        <end position="440"/>
    </location>
</feature>
<evidence type="ECO:0000313" key="4">
    <source>
        <dbReference type="EMBL" id="RGV78432.1"/>
    </source>
</evidence>
<evidence type="ECO:0000256" key="3">
    <source>
        <dbReference type="SAM" id="SignalP"/>
    </source>
</evidence>
<organism evidence="4 5">
    <name type="scientific">Enterocloster bolteae</name>
    <dbReference type="NCBI Taxonomy" id="208479"/>
    <lineage>
        <taxon>Bacteria</taxon>
        <taxon>Bacillati</taxon>
        <taxon>Bacillota</taxon>
        <taxon>Clostridia</taxon>
        <taxon>Lachnospirales</taxon>
        <taxon>Lachnospiraceae</taxon>
        <taxon>Enterocloster</taxon>
    </lineage>
</organism>
<dbReference type="Proteomes" id="UP000284543">
    <property type="component" value="Unassembled WGS sequence"/>
</dbReference>
<keyword evidence="2" id="KW-0813">Transport</keyword>
<gene>
    <name evidence="4" type="ORF">DWW02_01440</name>
</gene>
<comment type="caution">
    <text evidence="4">The sequence shown here is derived from an EMBL/GenBank/DDBJ whole genome shotgun (WGS) entry which is preliminary data.</text>
</comment>
<dbReference type="Pfam" id="PF01547">
    <property type="entry name" value="SBP_bac_1"/>
    <property type="match status" value="1"/>
</dbReference>
<dbReference type="InterPro" id="IPR050490">
    <property type="entry name" value="Bact_solute-bd_prot1"/>
</dbReference>
<evidence type="ECO:0000256" key="2">
    <source>
        <dbReference type="ARBA" id="ARBA00022448"/>
    </source>
</evidence>
<dbReference type="EMBL" id="QRZM01000001">
    <property type="protein sequence ID" value="RGV78432.1"/>
    <property type="molecule type" value="Genomic_DNA"/>
</dbReference>
<protein>
    <submittedName>
        <fullName evidence="4">Extracellular solute-binding protein</fullName>
    </submittedName>
</protein>
<keyword evidence="3" id="KW-0732">Signal</keyword>
<dbReference type="Gene3D" id="3.40.190.10">
    <property type="entry name" value="Periplasmic binding protein-like II"/>
    <property type="match status" value="2"/>
</dbReference>
<comment type="similarity">
    <text evidence="1">Belongs to the bacterial solute-binding protein 1 family.</text>
</comment>
<dbReference type="InterPro" id="IPR006059">
    <property type="entry name" value="SBP"/>
</dbReference>
<dbReference type="AlphaFoldDB" id="A0A412ZE27"/>
<evidence type="ECO:0000256" key="1">
    <source>
        <dbReference type="ARBA" id="ARBA00008520"/>
    </source>
</evidence>
<evidence type="ECO:0000313" key="5">
    <source>
        <dbReference type="Proteomes" id="UP000284543"/>
    </source>
</evidence>
<sequence length="440" mass="49383">MNRKSLVSILTIVMTGAVLSLNACGGSNTSEVGETSNVAKSDKVTISFWHKYCQPGQVEVFEQICKDYEANHPNVEIKITTTTDDDIKTKLQVALGSAELPDVYQTWSGEYCEKFARGGYALDLKPYLDNDSQWKDSFYPACYSAFTYGEAQFALPTRFDSQVFVYKKSVFEQYGLKEPKTWDDLMKICETLKENGVIPFILGDGTTWDAPHWYGALWQRCVPEDVLEGQDFNVKTVTLDDPGYLKGLDYFKYVLDKGYFKENCVSLEHNMALETFYAGEGAMAYVEVVEFNDVYNGLDGDFGFFAMPEFTDEAGNQGKIFGAPEGMIVNAKSNHVEESVDFLKYLTSLDIQKKLVSEAKHTSSIIGATTEDNAIPQLVDVMDMIMNFSGMSNWTDCGLESSIVDVMRAQGQEFYAGKITAEQYMQKMQEAAVRVRDSNQ</sequence>
<dbReference type="RefSeq" id="WP_118017224.1">
    <property type="nucleotide sequence ID" value="NZ_CAUHGS010000006.1"/>
</dbReference>
<dbReference type="SUPFAM" id="SSF53850">
    <property type="entry name" value="Periplasmic binding protein-like II"/>
    <property type="match status" value="1"/>
</dbReference>
<accession>A0A412ZE27</accession>
<proteinExistence type="inferred from homology"/>
<reference evidence="4 5" key="1">
    <citation type="submission" date="2018-08" db="EMBL/GenBank/DDBJ databases">
        <title>A genome reference for cultivated species of the human gut microbiota.</title>
        <authorList>
            <person name="Zou Y."/>
            <person name="Xue W."/>
            <person name="Luo G."/>
        </authorList>
    </citation>
    <scope>NUCLEOTIDE SEQUENCE [LARGE SCALE GENOMIC DNA]</scope>
    <source>
        <strain evidence="4 5">AF14-18</strain>
    </source>
</reference>
<feature type="signal peptide" evidence="3">
    <location>
        <begin position="1"/>
        <end position="25"/>
    </location>
</feature>